<reference evidence="2" key="1">
    <citation type="submission" date="2023-08" db="EMBL/GenBank/DDBJ databases">
        <authorList>
            <person name="Chen Y."/>
            <person name="Shah S."/>
            <person name="Dougan E. K."/>
            <person name="Thang M."/>
            <person name="Chan C."/>
        </authorList>
    </citation>
    <scope>NUCLEOTIDE SEQUENCE</scope>
</reference>
<keyword evidence="3" id="KW-1185">Reference proteome</keyword>
<evidence type="ECO:0000313" key="2">
    <source>
        <dbReference type="EMBL" id="CAJ1370976.1"/>
    </source>
</evidence>
<feature type="signal peptide" evidence="1">
    <location>
        <begin position="1"/>
        <end position="18"/>
    </location>
</feature>
<evidence type="ECO:0000256" key="1">
    <source>
        <dbReference type="SAM" id="SignalP"/>
    </source>
</evidence>
<evidence type="ECO:0008006" key="4">
    <source>
        <dbReference type="Google" id="ProtNLM"/>
    </source>
</evidence>
<name>A0AA36HKQ7_9DINO</name>
<protein>
    <recommendedName>
        <fullName evidence="4">Sulfotransferase</fullName>
    </recommendedName>
</protein>
<dbReference type="Gene3D" id="3.40.50.300">
    <property type="entry name" value="P-loop containing nucleotide triphosphate hydrolases"/>
    <property type="match status" value="1"/>
</dbReference>
<accession>A0AA36HKQ7</accession>
<evidence type="ECO:0000313" key="3">
    <source>
        <dbReference type="Proteomes" id="UP001178507"/>
    </source>
</evidence>
<dbReference type="EMBL" id="CAUJNA010000047">
    <property type="protein sequence ID" value="CAJ1370976.1"/>
    <property type="molecule type" value="Genomic_DNA"/>
</dbReference>
<proteinExistence type="predicted"/>
<dbReference type="Proteomes" id="UP001178507">
    <property type="component" value="Unassembled WGS sequence"/>
</dbReference>
<comment type="caution">
    <text evidence="2">The sequence shown here is derived from an EMBL/GenBank/DDBJ whole genome shotgun (WGS) entry which is preliminary data.</text>
</comment>
<dbReference type="AlphaFoldDB" id="A0AA36HKQ7"/>
<feature type="chain" id="PRO_5041376252" description="Sulfotransferase" evidence="1">
    <location>
        <begin position="19"/>
        <end position="617"/>
    </location>
</feature>
<gene>
    <name evidence="2" type="ORF">EVOR1521_LOCUS1415</name>
</gene>
<keyword evidence="1" id="KW-0732">Signal</keyword>
<organism evidence="2 3">
    <name type="scientific">Effrenium voratum</name>
    <dbReference type="NCBI Taxonomy" id="2562239"/>
    <lineage>
        <taxon>Eukaryota</taxon>
        <taxon>Sar</taxon>
        <taxon>Alveolata</taxon>
        <taxon>Dinophyceae</taxon>
        <taxon>Suessiales</taxon>
        <taxon>Symbiodiniaceae</taxon>
        <taxon>Effrenium</taxon>
    </lineage>
</organism>
<dbReference type="InterPro" id="IPR027417">
    <property type="entry name" value="P-loop_NTPase"/>
</dbReference>
<sequence length="617" mass="69257">MALSLWALLPAGLPLAGAGRGRGSFRFAEAHPDCWRRGPRDWCCADESESRAECWDDFWNYQRCCVDELELSEVHDDLCFGHDGLVLPEPSRERPFVFLWDEKSGGTTFNDWLLASSAALGKLQNTHISDFGWPNAMGTPFLMKTYNTSRLQSLEIFSGTVDWGIFSVLGCGERRRPSCFVLLRNPVDRFLSYYLERSDRRLEGGDLPLRALAKLSEEELAEYLASIEAQNLRFSGSESGSHCNAENGGLCLRQVEVTEEGGPETLGFRSFLGPQNRLLRMLDPLGSLDRAKHRLARCVVSLQNEDFENHLRVLRVFHPWLQQTSFAGSELGQNSYNRQESAFLRAELPEGHRALIAAFNAKDMELYRQGLEQFYGQVALARSALLLSPAPRQTPPVLYLGSKDWEVNWPFFREKLPSCFFMRRVMRCRITRLASQCSVLVGDSMPEGVDMMLPEGLVEQMIQAVTEEFYRRRPEDFFRLRSSDFQRLTGSSEELRYQQVDIPAYQELLSSAWADAQKLVSAARGHLPQILALAKDPDVEAGCAAVKCLAALGEAKELPVFMEGTLPEVVRAAVLEVGRCPEARRKGACLVKVLQHKAGIGKVLCPGIFKSTPSVSL</sequence>